<evidence type="ECO:0000256" key="1">
    <source>
        <dbReference type="ARBA" id="ARBA00022801"/>
    </source>
</evidence>
<dbReference type="GO" id="GO:0009039">
    <property type="term" value="F:urease activity"/>
    <property type="evidence" value="ECO:0007669"/>
    <property type="project" value="UniProtKB-UniRule"/>
</dbReference>
<proteinExistence type="inferred from homology"/>
<dbReference type="NCBIfam" id="NF009682">
    <property type="entry name" value="PRK13203.1"/>
    <property type="match status" value="1"/>
</dbReference>
<organism evidence="5 7">
    <name type="scientific">Chryseobacterium balustinum</name>
    <dbReference type="NCBI Taxonomy" id="246"/>
    <lineage>
        <taxon>Bacteria</taxon>
        <taxon>Pseudomonadati</taxon>
        <taxon>Bacteroidota</taxon>
        <taxon>Flavobacteriia</taxon>
        <taxon>Flavobacteriales</taxon>
        <taxon>Weeksellaceae</taxon>
        <taxon>Chryseobacterium group</taxon>
        <taxon>Chryseobacterium</taxon>
    </lineage>
</organism>
<dbReference type="NCBIfam" id="TIGR00192">
    <property type="entry name" value="urease_beta"/>
    <property type="match status" value="1"/>
</dbReference>
<comment type="pathway">
    <text evidence="3">Nitrogen metabolism; urea degradation; CO(2) and NH(3) from urea (urease route): step 1/1.</text>
</comment>
<dbReference type="EMBL" id="FUZE01000005">
    <property type="protein sequence ID" value="SKB65677.1"/>
    <property type="molecule type" value="Genomic_DNA"/>
</dbReference>
<dbReference type="InterPro" id="IPR050069">
    <property type="entry name" value="Urease_subunit"/>
</dbReference>
<gene>
    <name evidence="5" type="primary">ureA_2</name>
    <name evidence="3" type="synonym">ureB</name>
    <name evidence="5" type="ORF">NCTC11212_02641</name>
    <name evidence="4" type="ORF">SAMN05421800_105108</name>
</gene>
<comment type="caution">
    <text evidence="5">The sequence shown here is derived from an EMBL/GenBank/DDBJ whole genome shotgun (WGS) entry which is preliminary data.</text>
</comment>
<dbReference type="RefSeq" id="WP_079464859.1">
    <property type="nucleotide sequence ID" value="NZ_CP033934.1"/>
</dbReference>
<evidence type="ECO:0000256" key="2">
    <source>
        <dbReference type="ARBA" id="ARBA00047778"/>
    </source>
</evidence>
<dbReference type="Gene3D" id="2.10.150.10">
    <property type="entry name" value="Urease, beta subunit"/>
    <property type="match status" value="1"/>
</dbReference>
<dbReference type="GO" id="GO:0035550">
    <property type="term" value="C:urease complex"/>
    <property type="evidence" value="ECO:0007669"/>
    <property type="project" value="InterPro"/>
</dbReference>
<evidence type="ECO:0000313" key="6">
    <source>
        <dbReference type="Proteomes" id="UP000190669"/>
    </source>
</evidence>
<evidence type="ECO:0000313" key="5">
    <source>
        <dbReference type="EMBL" id="SQA90743.1"/>
    </source>
</evidence>
<dbReference type="FunFam" id="2.10.150.10:FF:000001">
    <property type="entry name" value="Urease subunit beta"/>
    <property type="match status" value="1"/>
</dbReference>
<comment type="catalytic activity">
    <reaction evidence="2 3">
        <text>urea + 2 H2O + H(+) = hydrogencarbonate + 2 NH4(+)</text>
        <dbReference type="Rhea" id="RHEA:20557"/>
        <dbReference type="ChEBI" id="CHEBI:15377"/>
        <dbReference type="ChEBI" id="CHEBI:15378"/>
        <dbReference type="ChEBI" id="CHEBI:16199"/>
        <dbReference type="ChEBI" id="CHEBI:17544"/>
        <dbReference type="ChEBI" id="CHEBI:28938"/>
        <dbReference type="EC" id="3.5.1.5"/>
    </reaction>
</comment>
<dbReference type="GO" id="GO:0043419">
    <property type="term" value="P:urea catabolic process"/>
    <property type="evidence" value="ECO:0007669"/>
    <property type="project" value="UniProtKB-UniRule"/>
</dbReference>
<name>A0AAX2IPM9_9FLAO</name>
<reference evidence="4 6" key="1">
    <citation type="submission" date="2017-02" db="EMBL/GenBank/DDBJ databases">
        <authorList>
            <person name="Varghese N."/>
            <person name="Submissions S."/>
        </authorList>
    </citation>
    <scope>NUCLEOTIDE SEQUENCE [LARGE SCALE GENOMIC DNA]</scope>
    <source>
        <strain evidence="4 6">DSM 16775</strain>
    </source>
</reference>
<sequence>MIPGEIFVKNGTIICNEGRETVKIKVTNTGDRPIQVGSHFHFFEVNKAMSFDREKAFGKRLNIIASTAVRFEPGEEKEVELVEIGGNKIARGFNNLVDASITSEEQKEISLAKAEKLNFKTNSYELTCR</sequence>
<evidence type="ECO:0000313" key="4">
    <source>
        <dbReference type="EMBL" id="SKB65677.1"/>
    </source>
</evidence>
<evidence type="ECO:0000313" key="7">
    <source>
        <dbReference type="Proteomes" id="UP000251937"/>
    </source>
</evidence>
<reference evidence="5 7" key="2">
    <citation type="submission" date="2018-06" db="EMBL/GenBank/DDBJ databases">
        <authorList>
            <consortium name="Pathogen Informatics"/>
            <person name="Doyle S."/>
        </authorList>
    </citation>
    <scope>NUCLEOTIDE SEQUENCE [LARGE SCALE GENOMIC DNA]</scope>
    <source>
        <strain evidence="5 7">NCTC11212</strain>
    </source>
</reference>
<keyword evidence="6" id="KW-1185">Reference proteome</keyword>
<dbReference type="InterPro" id="IPR002019">
    <property type="entry name" value="Urease_beta-like"/>
</dbReference>
<dbReference type="CDD" id="cd00407">
    <property type="entry name" value="Urease_beta"/>
    <property type="match status" value="1"/>
</dbReference>
<keyword evidence="1 3" id="KW-0378">Hydrolase</keyword>
<dbReference type="EC" id="3.5.1.5" evidence="3"/>
<protein>
    <recommendedName>
        <fullName evidence="3">Urease subunit beta</fullName>
        <ecNumber evidence="3">3.5.1.5</ecNumber>
    </recommendedName>
    <alternativeName>
        <fullName evidence="3">Urea amidohydrolase subunit beta</fullName>
    </alternativeName>
</protein>
<dbReference type="Proteomes" id="UP000190669">
    <property type="component" value="Unassembled WGS sequence"/>
</dbReference>
<dbReference type="EMBL" id="UAVR01000013">
    <property type="protein sequence ID" value="SQA90743.1"/>
    <property type="molecule type" value="Genomic_DNA"/>
</dbReference>
<comment type="similarity">
    <text evidence="3">Belongs to the urease beta subunit family.</text>
</comment>
<dbReference type="KEGG" id="cbp:EB354_13145"/>
<dbReference type="Proteomes" id="UP000251937">
    <property type="component" value="Unassembled WGS sequence"/>
</dbReference>
<keyword evidence="3" id="KW-0963">Cytoplasm</keyword>
<dbReference type="HAMAP" id="MF_01954">
    <property type="entry name" value="Urease_beta"/>
    <property type="match status" value="1"/>
</dbReference>
<dbReference type="PANTHER" id="PTHR33569:SF1">
    <property type="entry name" value="UREASE"/>
    <property type="match status" value="1"/>
</dbReference>
<dbReference type="Pfam" id="PF00699">
    <property type="entry name" value="Urease_beta"/>
    <property type="match status" value="1"/>
</dbReference>
<evidence type="ECO:0000256" key="3">
    <source>
        <dbReference type="HAMAP-Rule" id="MF_01954"/>
    </source>
</evidence>
<dbReference type="InterPro" id="IPR036461">
    <property type="entry name" value="Urease_betasu_sf"/>
</dbReference>
<comment type="subcellular location">
    <subcellularLocation>
        <location evidence="3">Cytoplasm</location>
    </subcellularLocation>
</comment>
<accession>A0AAX2IPM9</accession>
<dbReference type="PANTHER" id="PTHR33569">
    <property type="entry name" value="UREASE"/>
    <property type="match status" value="1"/>
</dbReference>
<comment type="subunit">
    <text evidence="3">Heterotrimer of UreA (gamma), UreB (beta) and UreC (alpha) subunits. Three heterotrimers associate to form the active enzyme.</text>
</comment>
<dbReference type="AlphaFoldDB" id="A0AAX2IPM9"/>
<dbReference type="SUPFAM" id="SSF51278">
    <property type="entry name" value="Urease, beta-subunit"/>
    <property type="match status" value="1"/>
</dbReference>